<dbReference type="GO" id="GO:0022857">
    <property type="term" value="F:transmembrane transporter activity"/>
    <property type="evidence" value="ECO:0007669"/>
    <property type="project" value="TreeGrafter"/>
</dbReference>
<dbReference type="PANTHER" id="PTHR30572">
    <property type="entry name" value="MEMBRANE COMPONENT OF TRANSPORTER-RELATED"/>
    <property type="match status" value="1"/>
</dbReference>
<dbReference type="Pfam" id="PF02687">
    <property type="entry name" value="FtsX"/>
    <property type="match status" value="2"/>
</dbReference>
<evidence type="ECO:0000256" key="5">
    <source>
        <dbReference type="ARBA" id="ARBA00023136"/>
    </source>
</evidence>
<feature type="domain" description="MacB-like periplasmic core" evidence="8">
    <location>
        <begin position="16"/>
        <end position="236"/>
    </location>
</feature>
<keyword evidence="5 6" id="KW-0472">Membrane</keyword>
<dbReference type="EMBL" id="FPIZ01000008">
    <property type="protein sequence ID" value="SFW61572.1"/>
    <property type="molecule type" value="Genomic_DNA"/>
</dbReference>
<dbReference type="RefSeq" id="WP_072361495.1">
    <property type="nucleotide sequence ID" value="NZ_CP139972.1"/>
</dbReference>
<feature type="transmembrane region" description="Helical" evidence="6">
    <location>
        <begin position="726"/>
        <end position="745"/>
    </location>
</feature>
<dbReference type="InterPro" id="IPR050250">
    <property type="entry name" value="Macrolide_Exporter_MacB"/>
</dbReference>
<keyword evidence="2" id="KW-1003">Cell membrane</keyword>
<dbReference type="Proteomes" id="UP000183788">
    <property type="component" value="Unassembled WGS sequence"/>
</dbReference>
<feature type="domain" description="MacB-like periplasmic core" evidence="8">
    <location>
        <begin position="448"/>
        <end position="599"/>
    </location>
</feature>
<dbReference type="InterPro" id="IPR003838">
    <property type="entry name" value="ABC3_permease_C"/>
</dbReference>
<dbReference type="Pfam" id="PF12704">
    <property type="entry name" value="MacB_PCD"/>
    <property type="match status" value="2"/>
</dbReference>
<feature type="transmembrane region" description="Helical" evidence="6">
    <location>
        <begin position="295"/>
        <end position="322"/>
    </location>
</feature>
<feature type="transmembrane region" description="Helical" evidence="6">
    <location>
        <begin position="12"/>
        <end position="36"/>
    </location>
</feature>
<feature type="transmembrane region" description="Helical" evidence="6">
    <location>
        <begin position="388"/>
        <end position="410"/>
    </location>
</feature>
<feature type="transmembrane region" description="Helical" evidence="6">
    <location>
        <begin position="431"/>
        <end position="454"/>
    </location>
</feature>
<evidence type="ECO:0000259" key="8">
    <source>
        <dbReference type="Pfam" id="PF12704"/>
    </source>
</evidence>
<dbReference type="GO" id="GO:0005886">
    <property type="term" value="C:plasma membrane"/>
    <property type="evidence" value="ECO:0007669"/>
    <property type="project" value="UniProtKB-SubCell"/>
</dbReference>
<evidence type="ECO:0000256" key="6">
    <source>
        <dbReference type="SAM" id="Phobius"/>
    </source>
</evidence>
<keyword evidence="12" id="KW-1185">Reference proteome</keyword>
<evidence type="ECO:0000256" key="3">
    <source>
        <dbReference type="ARBA" id="ARBA00022692"/>
    </source>
</evidence>
<evidence type="ECO:0000256" key="4">
    <source>
        <dbReference type="ARBA" id="ARBA00022989"/>
    </source>
</evidence>
<keyword evidence="4 6" id="KW-1133">Transmembrane helix</keyword>
<evidence type="ECO:0000256" key="1">
    <source>
        <dbReference type="ARBA" id="ARBA00004651"/>
    </source>
</evidence>
<evidence type="ECO:0000313" key="11">
    <source>
        <dbReference type="Proteomes" id="UP000183788"/>
    </source>
</evidence>
<feature type="transmembrane region" description="Helical" evidence="6">
    <location>
        <begin position="342"/>
        <end position="368"/>
    </location>
</feature>
<dbReference type="PANTHER" id="PTHR30572:SF18">
    <property type="entry name" value="ABC-TYPE MACROLIDE FAMILY EXPORT SYSTEM PERMEASE COMPONENT 2"/>
    <property type="match status" value="1"/>
</dbReference>
<proteinExistence type="predicted"/>
<protein>
    <submittedName>
        <fullName evidence="10">FtsX-like permease family protein</fullName>
    </submittedName>
    <submittedName>
        <fullName evidence="9">Putative ABC transport system permease protein</fullName>
    </submittedName>
</protein>
<gene>
    <name evidence="9" type="ORF">SAMN05661012_02978</name>
    <name evidence="10" type="ORF">SR876_30775</name>
</gene>
<dbReference type="AlphaFoldDB" id="A0A1K1QPE1"/>
<dbReference type="InterPro" id="IPR025857">
    <property type="entry name" value="MacB_PCD"/>
</dbReference>
<feature type="domain" description="ABC3 transporter permease C-terminal" evidence="7">
    <location>
        <begin position="298"/>
        <end position="415"/>
    </location>
</feature>
<evidence type="ECO:0000313" key="10">
    <source>
        <dbReference type="EMBL" id="WQG89318.1"/>
    </source>
</evidence>
<dbReference type="OrthoDB" id="1451596at2"/>
<evidence type="ECO:0000313" key="12">
    <source>
        <dbReference type="Proteomes" id="UP001326715"/>
    </source>
</evidence>
<dbReference type="Proteomes" id="UP001326715">
    <property type="component" value="Chromosome"/>
</dbReference>
<organism evidence="9 11">
    <name type="scientific">Chitinophaga sancti</name>
    <dbReference type="NCBI Taxonomy" id="1004"/>
    <lineage>
        <taxon>Bacteria</taxon>
        <taxon>Pseudomonadati</taxon>
        <taxon>Bacteroidota</taxon>
        <taxon>Chitinophagia</taxon>
        <taxon>Chitinophagales</taxon>
        <taxon>Chitinophagaceae</taxon>
        <taxon>Chitinophaga</taxon>
    </lineage>
</organism>
<accession>A0A1K1QPE1</accession>
<evidence type="ECO:0000259" key="7">
    <source>
        <dbReference type="Pfam" id="PF02687"/>
    </source>
</evidence>
<reference evidence="10 12" key="2">
    <citation type="submission" date="2023-11" db="EMBL/GenBank/DDBJ databases">
        <title>MicrobeMod: A computational toolkit for identifying prokaryotic methylation and restriction-modification with nanopore sequencing.</title>
        <authorList>
            <person name="Crits-Christoph A."/>
            <person name="Kang S.C."/>
            <person name="Lee H."/>
            <person name="Ostrov N."/>
        </authorList>
    </citation>
    <scope>NUCLEOTIDE SEQUENCE [LARGE SCALE GENOMIC DNA]</scope>
    <source>
        <strain evidence="10 12">ATCC 23090</strain>
    </source>
</reference>
<name>A0A1K1QPE1_9BACT</name>
<feature type="domain" description="ABC3 transporter permease C-terminal" evidence="7">
    <location>
        <begin position="677"/>
        <end position="790"/>
    </location>
</feature>
<dbReference type="EMBL" id="CP140154">
    <property type="protein sequence ID" value="WQG89318.1"/>
    <property type="molecule type" value="Genomic_DNA"/>
</dbReference>
<feature type="transmembrane region" description="Helical" evidence="6">
    <location>
        <begin position="760"/>
        <end position="788"/>
    </location>
</feature>
<evidence type="ECO:0000313" key="9">
    <source>
        <dbReference type="EMBL" id="SFW61572.1"/>
    </source>
</evidence>
<evidence type="ECO:0000256" key="2">
    <source>
        <dbReference type="ARBA" id="ARBA00022475"/>
    </source>
</evidence>
<sequence length="797" mass="89505">MVSILLNRKTYNTTFFISIIGLALGLTSLIVITLYLNYELNYDGWSPELKNIYGAGVLDEVNDKGEWTYYCDSRMGFALRSGMPDVKALTMISVAEGRGQIGVTTENNSFLEKDMLDCDSSFFDVFPYKFIAGDRKTALKNPNTIVISESLAKKWFGTKEVVGKSVTLKRWNQDKSISYQVDGVIELPAKPSQLRFTAIYHSSGGNLDIPPTDLGETMPCRIFIRLNPGVNTERLQTLAYGIYAREMGMLYDSRRNHNLTVRNKILAGGFRLQSLKDIHIHPLQGKGIMNIAAPLIGLSFLLLLLAVTNFTNLSVAASFYRIKSISVKKILGASRIHLMLEILGEVAIKCLIALLLGCLLSVLLLPFINDIFQVSISLKQNINLPVFVLQLLGVFIMTCMLSAVYPCLFFTNFSPLGAFRDENGSMNKRQFVGNSLIVLQFSITVVFIISLIVMTMQIRYMQKSDLGFSPMELLHIESPVNSRMINEIEQLPGVKYAGVSSQKSNQEDDFLFETSYEGQMKKMFLVSVGYQTLHALNVQILQGRLFSKEYGLDSENAVVLNKAAADLLGKNILGKTIYGGKDRFPLTVVGVINDFKYHGFEKKVSPSAYMINTHIGSSGTSHLLIKINDREKMMVIGKIKGIWERYYPGYPLRYDFLEDEYNQLNADHERLKNIYYIFSIVSLLLALIGLFALTTFMIRQRLKEFSIRKTLGASSATILTMISRKYLRLVLIANFLAYPVVFFWANNWLDNFAYRIHMPFGAFIVTTVLSLIATGITLAIQIGSIAGVNPVKHLKSN</sequence>
<dbReference type="STRING" id="1004.SAMN05661012_02978"/>
<feature type="transmembrane region" description="Helical" evidence="6">
    <location>
        <begin position="674"/>
        <end position="698"/>
    </location>
</feature>
<reference evidence="9 11" key="1">
    <citation type="submission" date="2016-11" db="EMBL/GenBank/DDBJ databases">
        <authorList>
            <person name="Jaros S."/>
            <person name="Januszkiewicz K."/>
            <person name="Wedrychowicz H."/>
        </authorList>
    </citation>
    <scope>NUCLEOTIDE SEQUENCE [LARGE SCALE GENOMIC DNA]</scope>
    <source>
        <strain evidence="9 11">DSM 784</strain>
    </source>
</reference>
<comment type="subcellular location">
    <subcellularLocation>
        <location evidence="1">Cell membrane</location>
        <topology evidence="1">Multi-pass membrane protein</topology>
    </subcellularLocation>
</comment>
<keyword evidence="3 6" id="KW-0812">Transmembrane</keyword>